<accession>A0A7J6N1Z6</accession>
<proteinExistence type="predicted"/>
<feature type="region of interest" description="Disordered" evidence="1">
    <location>
        <begin position="20"/>
        <end position="45"/>
    </location>
</feature>
<keyword evidence="2" id="KW-0812">Transmembrane</keyword>
<reference evidence="3 4" key="1">
    <citation type="submission" date="2020-04" db="EMBL/GenBank/DDBJ databases">
        <title>Perkinsus chesapeaki whole genome sequence.</title>
        <authorList>
            <person name="Bogema D.R."/>
        </authorList>
    </citation>
    <scope>NUCLEOTIDE SEQUENCE [LARGE SCALE GENOMIC DNA]</scope>
    <source>
        <strain evidence="3">ATCC PRA-425</strain>
    </source>
</reference>
<dbReference type="EMBL" id="JAAPAO010000006">
    <property type="protein sequence ID" value="KAF4677865.1"/>
    <property type="molecule type" value="Genomic_DNA"/>
</dbReference>
<dbReference type="Proteomes" id="UP000591131">
    <property type="component" value="Unassembled WGS sequence"/>
</dbReference>
<organism evidence="3 4">
    <name type="scientific">Perkinsus chesapeaki</name>
    <name type="common">Clam parasite</name>
    <name type="synonym">Perkinsus andrewsi</name>
    <dbReference type="NCBI Taxonomy" id="330153"/>
    <lineage>
        <taxon>Eukaryota</taxon>
        <taxon>Sar</taxon>
        <taxon>Alveolata</taxon>
        <taxon>Perkinsozoa</taxon>
        <taxon>Perkinsea</taxon>
        <taxon>Perkinsida</taxon>
        <taxon>Perkinsidae</taxon>
        <taxon>Perkinsus</taxon>
    </lineage>
</organism>
<evidence type="ECO:0000313" key="4">
    <source>
        <dbReference type="Proteomes" id="UP000591131"/>
    </source>
</evidence>
<dbReference type="OrthoDB" id="354322at2759"/>
<name>A0A7J6N1Z6_PERCH</name>
<evidence type="ECO:0000256" key="2">
    <source>
        <dbReference type="SAM" id="Phobius"/>
    </source>
</evidence>
<evidence type="ECO:0000256" key="1">
    <source>
        <dbReference type="SAM" id="MobiDB-lite"/>
    </source>
</evidence>
<evidence type="ECO:0000313" key="3">
    <source>
        <dbReference type="EMBL" id="KAF4677865.1"/>
    </source>
</evidence>
<dbReference type="AlphaFoldDB" id="A0A7J6N1Z6"/>
<gene>
    <name evidence="3" type="ORF">FOL47_008930</name>
</gene>
<evidence type="ECO:0008006" key="5">
    <source>
        <dbReference type="Google" id="ProtNLM"/>
    </source>
</evidence>
<keyword evidence="2" id="KW-0472">Membrane</keyword>
<keyword evidence="2" id="KW-1133">Transmembrane helix</keyword>
<comment type="caution">
    <text evidence="3">The sequence shown here is derived from an EMBL/GenBank/DDBJ whole genome shotgun (WGS) entry which is preliminary data.</text>
</comment>
<feature type="transmembrane region" description="Helical" evidence="2">
    <location>
        <begin position="175"/>
        <end position="200"/>
    </location>
</feature>
<keyword evidence="4" id="KW-1185">Reference proteome</keyword>
<sequence length="249" mass="28541">MVYPRGASYRHLAVEEGDRTMGITNSPNKRRASDVNGTMSTVDPPTKRLRCSEGFGNGPNCAYDSQAAQLCDVKEQYLADAARYNHPAVTPAYNQQQQQHKQVGQGMLPKLSFQQYRMKEQLRAYMEEEVRRMRCEQRHRSCGYNYEECSKGDGSSVDGNGDFLRKGFGGSISSMYWVFSAGIPLCIMTYFGVYVGCVVMDKQYEMKYLRKQSLSYRENTLEDEHRMMADMIERAKDDFEMIPVPNQAR</sequence>
<protein>
    <recommendedName>
        <fullName evidence="5">Transmembrane protein</fullName>
    </recommendedName>
</protein>